<evidence type="ECO:0000313" key="4">
    <source>
        <dbReference type="Proteomes" id="UP001212841"/>
    </source>
</evidence>
<dbReference type="PANTHER" id="PTHR43591">
    <property type="entry name" value="METHYLTRANSFERASE"/>
    <property type="match status" value="1"/>
</dbReference>
<evidence type="ECO:0000256" key="1">
    <source>
        <dbReference type="SAM" id="MobiDB-lite"/>
    </source>
</evidence>
<dbReference type="InterPro" id="IPR041698">
    <property type="entry name" value="Methyltransf_25"/>
</dbReference>
<dbReference type="EMBL" id="JADGJD010000317">
    <property type="protein sequence ID" value="KAJ3052187.1"/>
    <property type="molecule type" value="Genomic_DNA"/>
</dbReference>
<dbReference type="Pfam" id="PF13649">
    <property type="entry name" value="Methyltransf_25"/>
    <property type="match status" value="1"/>
</dbReference>
<evidence type="ECO:0000313" key="3">
    <source>
        <dbReference type="EMBL" id="KAJ3052187.1"/>
    </source>
</evidence>
<feature type="compositionally biased region" description="Polar residues" evidence="1">
    <location>
        <begin position="15"/>
        <end position="31"/>
    </location>
</feature>
<dbReference type="Gene3D" id="3.40.50.150">
    <property type="entry name" value="Vaccinia Virus protein VP39"/>
    <property type="match status" value="1"/>
</dbReference>
<organism evidence="3 4">
    <name type="scientific">Rhizophlyctis rosea</name>
    <dbReference type="NCBI Taxonomy" id="64517"/>
    <lineage>
        <taxon>Eukaryota</taxon>
        <taxon>Fungi</taxon>
        <taxon>Fungi incertae sedis</taxon>
        <taxon>Chytridiomycota</taxon>
        <taxon>Chytridiomycota incertae sedis</taxon>
        <taxon>Chytridiomycetes</taxon>
        <taxon>Rhizophlyctidales</taxon>
        <taxon>Rhizophlyctidaceae</taxon>
        <taxon>Rhizophlyctis</taxon>
    </lineage>
</organism>
<sequence length="339" mass="37873">MGICHSSEPPPVRKQPSTPSFEDASAPSSTRSRADSFKFDTSGRRLHADFTPLDEEQVASGRLYILPNDDEEMERLHIQHYMLRLLFKSNFSAPVQKMLSTPGAKVLDLGCGSGIWAFEIATDYPQCQVTGLDMSPVQPGTVKPKNVEYMQADLTNLPLPFEDASFDFIHMRLLIAGLRAEFWPVLIAEIVRLVKPGGYIELTEPTNPAMNLPTKFPNLMQMLTLGLVVRGCDLDISHRLKSYCEQQPELADIRTAIKDLHARANESDPDSKKISKMFGDDLTGVLMGVKAPLVQRGVCAEEEYDDLLRNHVAETLASDHVVTWTRCYGRRRGGILRAE</sequence>
<proteinExistence type="predicted"/>
<feature type="domain" description="Methyltransferase" evidence="2">
    <location>
        <begin position="106"/>
        <end position="198"/>
    </location>
</feature>
<dbReference type="AlphaFoldDB" id="A0AAD5SFN5"/>
<dbReference type="Proteomes" id="UP001212841">
    <property type="component" value="Unassembled WGS sequence"/>
</dbReference>
<evidence type="ECO:0000259" key="2">
    <source>
        <dbReference type="Pfam" id="PF13649"/>
    </source>
</evidence>
<protein>
    <recommendedName>
        <fullName evidence="2">Methyltransferase domain-containing protein</fullName>
    </recommendedName>
</protein>
<feature type="region of interest" description="Disordered" evidence="1">
    <location>
        <begin position="1"/>
        <end position="37"/>
    </location>
</feature>
<gene>
    <name evidence="3" type="ORF">HK097_006739</name>
</gene>
<dbReference type="SUPFAM" id="SSF53335">
    <property type="entry name" value="S-adenosyl-L-methionine-dependent methyltransferases"/>
    <property type="match status" value="1"/>
</dbReference>
<dbReference type="InterPro" id="IPR029063">
    <property type="entry name" value="SAM-dependent_MTases_sf"/>
</dbReference>
<reference evidence="3" key="1">
    <citation type="submission" date="2020-05" db="EMBL/GenBank/DDBJ databases">
        <title>Phylogenomic resolution of chytrid fungi.</title>
        <authorList>
            <person name="Stajich J.E."/>
            <person name="Amses K."/>
            <person name="Simmons R."/>
            <person name="Seto K."/>
            <person name="Myers J."/>
            <person name="Bonds A."/>
            <person name="Quandt C.A."/>
            <person name="Barry K."/>
            <person name="Liu P."/>
            <person name="Grigoriev I."/>
            <person name="Longcore J.E."/>
            <person name="James T.Y."/>
        </authorList>
    </citation>
    <scope>NUCLEOTIDE SEQUENCE</scope>
    <source>
        <strain evidence="3">JEL0318</strain>
    </source>
</reference>
<keyword evidence="4" id="KW-1185">Reference proteome</keyword>
<dbReference type="CDD" id="cd02440">
    <property type="entry name" value="AdoMet_MTases"/>
    <property type="match status" value="1"/>
</dbReference>
<accession>A0AAD5SFN5</accession>
<name>A0AAD5SFN5_9FUNG</name>
<comment type="caution">
    <text evidence="3">The sequence shown here is derived from an EMBL/GenBank/DDBJ whole genome shotgun (WGS) entry which is preliminary data.</text>
</comment>